<feature type="compositionally biased region" description="Low complexity" evidence="1">
    <location>
        <begin position="87"/>
        <end position="98"/>
    </location>
</feature>
<accession>A0ABN9QX60</accession>
<feature type="compositionally biased region" description="Low complexity" evidence="1">
    <location>
        <begin position="126"/>
        <end position="139"/>
    </location>
</feature>
<dbReference type="Proteomes" id="UP001189429">
    <property type="component" value="Unassembled WGS sequence"/>
</dbReference>
<name>A0ABN9QX60_9DINO</name>
<evidence type="ECO:0000313" key="3">
    <source>
        <dbReference type="Proteomes" id="UP001189429"/>
    </source>
</evidence>
<feature type="compositionally biased region" description="Low complexity" evidence="1">
    <location>
        <begin position="155"/>
        <end position="167"/>
    </location>
</feature>
<organism evidence="2 3">
    <name type="scientific">Prorocentrum cordatum</name>
    <dbReference type="NCBI Taxonomy" id="2364126"/>
    <lineage>
        <taxon>Eukaryota</taxon>
        <taxon>Sar</taxon>
        <taxon>Alveolata</taxon>
        <taxon>Dinophyceae</taxon>
        <taxon>Prorocentrales</taxon>
        <taxon>Prorocentraceae</taxon>
        <taxon>Prorocentrum</taxon>
    </lineage>
</organism>
<feature type="compositionally biased region" description="Basic and acidic residues" evidence="1">
    <location>
        <begin position="58"/>
        <end position="75"/>
    </location>
</feature>
<feature type="region of interest" description="Disordered" evidence="1">
    <location>
        <begin position="27"/>
        <end position="193"/>
    </location>
</feature>
<keyword evidence="3" id="KW-1185">Reference proteome</keyword>
<evidence type="ECO:0000256" key="1">
    <source>
        <dbReference type="SAM" id="MobiDB-lite"/>
    </source>
</evidence>
<reference evidence="2" key="1">
    <citation type="submission" date="2023-10" db="EMBL/GenBank/DDBJ databases">
        <authorList>
            <person name="Chen Y."/>
            <person name="Shah S."/>
            <person name="Dougan E. K."/>
            <person name="Thang M."/>
            <person name="Chan C."/>
        </authorList>
    </citation>
    <scope>NUCLEOTIDE SEQUENCE [LARGE SCALE GENOMIC DNA]</scope>
</reference>
<sequence>MKPTDRTRRKAVGKMNGSGLAVAAVCLPSSEHPPRNRGGEQRESPTQKWCPGAGGRSEPSERQAPRRPRAAREASRPGPPSQCRGVPAAAAAAAPRARALPEGQAPLRGGGRRSRPGAETGDSRASKGSSKPGAGAGSRTADAHGGPQGEGRGPRGQTRTEAHGAGAEARRGPQGQELRHEGQNGRCHSRACP</sequence>
<protein>
    <submittedName>
        <fullName evidence="2">Uncharacterized protein</fullName>
    </submittedName>
</protein>
<feature type="compositionally biased region" description="Basic and acidic residues" evidence="1">
    <location>
        <begin position="32"/>
        <end position="45"/>
    </location>
</feature>
<dbReference type="EMBL" id="CAUYUJ010004148">
    <property type="protein sequence ID" value="CAK0808345.1"/>
    <property type="molecule type" value="Genomic_DNA"/>
</dbReference>
<gene>
    <name evidence="2" type="ORF">PCOR1329_LOCUS13977</name>
</gene>
<evidence type="ECO:0000313" key="2">
    <source>
        <dbReference type="EMBL" id="CAK0808345.1"/>
    </source>
</evidence>
<proteinExistence type="predicted"/>
<comment type="caution">
    <text evidence="2">The sequence shown here is derived from an EMBL/GenBank/DDBJ whole genome shotgun (WGS) entry which is preliminary data.</text>
</comment>